<accession>A0A449BEA7</accession>
<dbReference type="OrthoDB" id="9804790at2"/>
<evidence type="ECO:0000259" key="7">
    <source>
        <dbReference type="Pfam" id="PF00248"/>
    </source>
</evidence>
<dbReference type="CDD" id="cd19071">
    <property type="entry name" value="AKR_AKR1-5-like"/>
    <property type="match status" value="1"/>
</dbReference>
<dbReference type="PROSITE" id="PS00798">
    <property type="entry name" value="ALDOKETO_REDUCTASE_1"/>
    <property type="match status" value="1"/>
</dbReference>
<keyword evidence="2" id="KW-0521">NADP</keyword>
<dbReference type="Proteomes" id="UP000289841">
    <property type="component" value="Chromosome"/>
</dbReference>
<dbReference type="EC" id="1.1.1.-" evidence="8"/>
<dbReference type="STRING" id="1278311.GCA_000428705_01354"/>
<keyword evidence="9" id="KW-1185">Reference proteome</keyword>
<gene>
    <name evidence="8" type="primary">yvgN_2</name>
    <name evidence="8" type="ORF">NCTC10138_01144</name>
</gene>
<proteinExistence type="inferred from homology"/>
<feature type="binding site" evidence="5">
    <location>
        <position position="104"/>
    </location>
    <ligand>
        <name>substrate</name>
    </ligand>
</feature>
<feature type="domain" description="NADP-dependent oxidoreductase" evidence="7">
    <location>
        <begin position="12"/>
        <end position="259"/>
    </location>
</feature>
<dbReference type="RefSeq" id="WP_052589975.1">
    <property type="nucleotide sequence ID" value="NZ_LR215048.1"/>
</dbReference>
<protein>
    <submittedName>
        <fullName evidence="8">Glyoxal reductase</fullName>
        <ecNumber evidence="8">1.1.1.-</ecNumber>
    </submittedName>
</protein>
<evidence type="ECO:0000256" key="4">
    <source>
        <dbReference type="PIRSR" id="PIRSR000097-1"/>
    </source>
</evidence>
<dbReference type="PROSITE" id="PS00063">
    <property type="entry name" value="ALDOKETO_REDUCTASE_3"/>
    <property type="match status" value="1"/>
</dbReference>
<evidence type="ECO:0000256" key="3">
    <source>
        <dbReference type="ARBA" id="ARBA00023002"/>
    </source>
</evidence>
<evidence type="ECO:0000256" key="2">
    <source>
        <dbReference type="ARBA" id="ARBA00022857"/>
    </source>
</evidence>
<sequence>MIEYRNGYKMPKIGLGTFRMTDAEQTYDIILKAIETGYRHFDTAQMYGNEEVVGKAIKDSGIKRKDVFITTKLQGHHSPLITRELILESMKKLQVEYLDQLLIHWPNHDNEINVQTWKVFEELYNEGLVKVIGVSNFTRYQLEMLIKDISIPPMSNQVEMHPALSQEPLRAYCEDKGIKITSYGPLMRGLILEEPYYSGLNEIAIKHNSTVGAIAIAWGLSQGVMMIPKTSTDKRLAENLSAKDIKLSNDEITKINAMNTGRRLYSDPSNNIYGKYIK</sequence>
<reference evidence="8 9" key="1">
    <citation type="submission" date="2019-01" db="EMBL/GenBank/DDBJ databases">
        <authorList>
            <consortium name="Pathogen Informatics"/>
        </authorList>
    </citation>
    <scope>NUCLEOTIDE SEQUENCE [LARGE SCALE GENOMIC DNA]</scope>
    <source>
        <strain evidence="8 9">NCTC10138</strain>
    </source>
</reference>
<comment type="similarity">
    <text evidence="1">Belongs to the aldo/keto reductase family.</text>
</comment>
<dbReference type="PROSITE" id="PS00062">
    <property type="entry name" value="ALDOKETO_REDUCTASE_2"/>
    <property type="match status" value="1"/>
</dbReference>
<dbReference type="PANTHER" id="PTHR43827:SF3">
    <property type="entry name" value="NADP-DEPENDENT OXIDOREDUCTASE DOMAIN-CONTAINING PROTEIN"/>
    <property type="match status" value="1"/>
</dbReference>
<dbReference type="InterPro" id="IPR023210">
    <property type="entry name" value="NADP_OxRdtase_dom"/>
</dbReference>
<evidence type="ECO:0000313" key="8">
    <source>
        <dbReference type="EMBL" id="VEU80762.1"/>
    </source>
</evidence>
<dbReference type="PANTHER" id="PTHR43827">
    <property type="entry name" value="2,5-DIKETO-D-GLUCONIC ACID REDUCTASE"/>
    <property type="match status" value="1"/>
</dbReference>
<evidence type="ECO:0000256" key="1">
    <source>
        <dbReference type="ARBA" id="ARBA00007905"/>
    </source>
</evidence>
<evidence type="ECO:0000256" key="5">
    <source>
        <dbReference type="PIRSR" id="PIRSR000097-2"/>
    </source>
</evidence>
<feature type="active site" description="Proton donor" evidence="4">
    <location>
        <position position="47"/>
    </location>
</feature>
<dbReference type="EMBL" id="LR215048">
    <property type="protein sequence ID" value="VEU80762.1"/>
    <property type="molecule type" value="Genomic_DNA"/>
</dbReference>
<dbReference type="PRINTS" id="PR00069">
    <property type="entry name" value="ALDKETRDTASE"/>
</dbReference>
<dbReference type="FunFam" id="3.20.20.100:FF:000002">
    <property type="entry name" value="2,5-diketo-D-gluconic acid reductase A"/>
    <property type="match status" value="1"/>
</dbReference>
<dbReference type="PIRSF" id="PIRSF000097">
    <property type="entry name" value="AKR"/>
    <property type="match status" value="1"/>
</dbReference>
<dbReference type="InterPro" id="IPR036812">
    <property type="entry name" value="NAD(P)_OxRdtase_dom_sf"/>
</dbReference>
<dbReference type="AlphaFoldDB" id="A0A449BEA7"/>
<dbReference type="GO" id="GO:0016616">
    <property type="term" value="F:oxidoreductase activity, acting on the CH-OH group of donors, NAD or NADP as acceptor"/>
    <property type="evidence" value="ECO:0007669"/>
    <property type="project" value="UniProtKB-ARBA"/>
</dbReference>
<evidence type="ECO:0000256" key="6">
    <source>
        <dbReference type="PIRSR" id="PIRSR000097-3"/>
    </source>
</evidence>
<dbReference type="Gene3D" id="3.20.20.100">
    <property type="entry name" value="NADP-dependent oxidoreductase domain"/>
    <property type="match status" value="1"/>
</dbReference>
<name>A0A449BEA7_HAPAX</name>
<evidence type="ECO:0000313" key="9">
    <source>
        <dbReference type="Proteomes" id="UP000289841"/>
    </source>
</evidence>
<organism evidence="8 9">
    <name type="scientific">Haploplasma axanthum</name>
    <name type="common">Acholeplasma axanthum</name>
    <dbReference type="NCBI Taxonomy" id="29552"/>
    <lineage>
        <taxon>Bacteria</taxon>
        <taxon>Bacillati</taxon>
        <taxon>Mycoplasmatota</taxon>
        <taxon>Mollicutes</taxon>
        <taxon>Acholeplasmatales</taxon>
        <taxon>Acholeplasmataceae</taxon>
        <taxon>Haploplasma</taxon>
    </lineage>
</organism>
<dbReference type="InterPro" id="IPR018170">
    <property type="entry name" value="Aldo/ket_reductase_CS"/>
</dbReference>
<keyword evidence="3 8" id="KW-0560">Oxidoreductase</keyword>
<dbReference type="InterPro" id="IPR020471">
    <property type="entry name" value="AKR"/>
</dbReference>
<dbReference type="KEGG" id="aaxa:NCTC10138_01144"/>
<dbReference type="Pfam" id="PF00248">
    <property type="entry name" value="Aldo_ket_red"/>
    <property type="match status" value="1"/>
</dbReference>
<feature type="site" description="Lowers pKa of active site Tyr" evidence="6">
    <location>
        <position position="72"/>
    </location>
</feature>
<dbReference type="SUPFAM" id="SSF51430">
    <property type="entry name" value="NAD(P)-linked oxidoreductase"/>
    <property type="match status" value="1"/>
</dbReference>